<dbReference type="EMBL" id="ML978727">
    <property type="protein sequence ID" value="KAF2086007.1"/>
    <property type="molecule type" value="Genomic_DNA"/>
</dbReference>
<feature type="domain" description="Ubiquitin-like" evidence="1">
    <location>
        <begin position="1"/>
        <end position="76"/>
    </location>
</feature>
<gene>
    <name evidence="2" type="ORF">K490DRAFT_45461</name>
</gene>
<dbReference type="InterPro" id="IPR054464">
    <property type="entry name" value="ULD_fung"/>
</dbReference>
<name>A0A9P4HT15_9PEZI</name>
<protein>
    <recommendedName>
        <fullName evidence="1">Ubiquitin-like domain-containing protein</fullName>
    </recommendedName>
</protein>
<evidence type="ECO:0000313" key="2">
    <source>
        <dbReference type="EMBL" id="KAF2086007.1"/>
    </source>
</evidence>
<evidence type="ECO:0000313" key="3">
    <source>
        <dbReference type="Proteomes" id="UP000799776"/>
    </source>
</evidence>
<sequence>FKDTIGRKFAFPWSVCRTWKQMDVLIKQVFLHVDSISPYVNAGHYDLIGPDGKIILPQCWETVVQPGTIIEMALWPLHASLLLTPS</sequence>
<evidence type="ECO:0000259" key="1">
    <source>
        <dbReference type="Pfam" id="PF22893"/>
    </source>
</evidence>
<reference evidence="2" key="1">
    <citation type="journal article" date="2020" name="Stud. Mycol.">
        <title>101 Dothideomycetes genomes: a test case for predicting lifestyles and emergence of pathogens.</title>
        <authorList>
            <person name="Haridas S."/>
            <person name="Albert R."/>
            <person name="Binder M."/>
            <person name="Bloem J."/>
            <person name="Labutti K."/>
            <person name="Salamov A."/>
            <person name="Andreopoulos B."/>
            <person name="Baker S."/>
            <person name="Barry K."/>
            <person name="Bills G."/>
            <person name="Bluhm B."/>
            <person name="Cannon C."/>
            <person name="Castanera R."/>
            <person name="Culley D."/>
            <person name="Daum C."/>
            <person name="Ezra D."/>
            <person name="Gonzalez J."/>
            <person name="Henrissat B."/>
            <person name="Kuo A."/>
            <person name="Liang C."/>
            <person name="Lipzen A."/>
            <person name="Lutzoni F."/>
            <person name="Magnuson J."/>
            <person name="Mondo S."/>
            <person name="Nolan M."/>
            <person name="Ohm R."/>
            <person name="Pangilinan J."/>
            <person name="Park H.-J."/>
            <person name="Ramirez L."/>
            <person name="Alfaro M."/>
            <person name="Sun H."/>
            <person name="Tritt A."/>
            <person name="Yoshinaga Y."/>
            <person name="Zwiers L.-H."/>
            <person name="Turgeon B."/>
            <person name="Goodwin S."/>
            <person name="Spatafora J."/>
            <person name="Crous P."/>
            <person name="Grigoriev I."/>
        </authorList>
    </citation>
    <scope>NUCLEOTIDE SEQUENCE</scope>
    <source>
        <strain evidence="2">CBS 121410</strain>
    </source>
</reference>
<dbReference type="OrthoDB" id="3045089at2759"/>
<dbReference type="AlphaFoldDB" id="A0A9P4HT15"/>
<accession>A0A9P4HT15</accession>
<keyword evidence="3" id="KW-1185">Reference proteome</keyword>
<dbReference type="Proteomes" id="UP000799776">
    <property type="component" value="Unassembled WGS sequence"/>
</dbReference>
<proteinExistence type="predicted"/>
<feature type="non-terminal residue" evidence="2">
    <location>
        <position position="1"/>
    </location>
</feature>
<comment type="caution">
    <text evidence="2">The sequence shown here is derived from an EMBL/GenBank/DDBJ whole genome shotgun (WGS) entry which is preliminary data.</text>
</comment>
<dbReference type="Pfam" id="PF22893">
    <property type="entry name" value="ULD_2"/>
    <property type="match status" value="1"/>
</dbReference>
<organism evidence="2 3">
    <name type="scientific">Saccharata proteae CBS 121410</name>
    <dbReference type="NCBI Taxonomy" id="1314787"/>
    <lineage>
        <taxon>Eukaryota</taxon>
        <taxon>Fungi</taxon>
        <taxon>Dikarya</taxon>
        <taxon>Ascomycota</taxon>
        <taxon>Pezizomycotina</taxon>
        <taxon>Dothideomycetes</taxon>
        <taxon>Dothideomycetes incertae sedis</taxon>
        <taxon>Botryosphaeriales</taxon>
        <taxon>Saccharataceae</taxon>
        <taxon>Saccharata</taxon>
    </lineage>
</organism>